<dbReference type="EMBL" id="CP058529">
    <property type="protein sequence ID" value="QLG28736.1"/>
    <property type="molecule type" value="Genomic_DNA"/>
</dbReference>
<feature type="domain" description="Restriction endonuclease type IV Mrr" evidence="1">
    <location>
        <begin position="15"/>
        <end position="114"/>
    </location>
</feature>
<organism evidence="2 3">
    <name type="scientific">Halorarum halophilum</name>
    <dbReference type="NCBI Taxonomy" id="2743090"/>
    <lineage>
        <taxon>Archaea</taxon>
        <taxon>Methanobacteriati</taxon>
        <taxon>Methanobacteriota</taxon>
        <taxon>Stenosarchaea group</taxon>
        <taxon>Halobacteria</taxon>
        <taxon>Halobacteriales</taxon>
        <taxon>Haloferacaceae</taxon>
        <taxon>Halorarum</taxon>
    </lineage>
</organism>
<evidence type="ECO:0000259" key="1">
    <source>
        <dbReference type="Pfam" id="PF04471"/>
    </source>
</evidence>
<sequence length="119" mass="13137">MQTVEAREELLSRARSISPDEFEVLCSLVLGRTLRTTELSVTPRSQDGGIDIEGRLSYDWFAADYGVQVKRYAEENTVGSDRVHRLAGALLSNNYHLGTFITTSSYTKPAVAASNQLPV</sequence>
<name>A0A7D5KH15_9EURY</name>
<evidence type="ECO:0000313" key="2">
    <source>
        <dbReference type="EMBL" id="QLG28736.1"/>
    </source>
</evidence>
<dbReference type="Proteomes" id="UP000509750">
    <property type="component" value="Chromosome"/>
</dbReference>
<dbReference type="RefSeq" id="WP_179170310.1">
    <property type="nucleotide sequence ID" value="NZ_CP058529.1"/>
</dbReference>
<dbReference type="GeneID" id="56030134"/>
<reference evidence="2 3" key="1">
    <citation type="submission" date="2020-07" db="EMBL/GenBank/DDBJ databases">
        <title>Gai3-2, isolated from salt lake.</title>
        <authorList>
            <person name="Cui H."/>
            <person name="Shi X."/>
        </authorList>
    </citation>
    <scope>NUCLEOTIDE SEQUENCE [LARGE SCALE GENOMIC DNA]</scope>
    <source>
        <strain evidence="2 3">Gai3-2</strain>
    </source>
</reference>
<dbReference type="InterPro" id="IPR011335">
    <property type="entry name" value="Restrct_endonuc-II-like"/>
</dbReference>
<proteinExistence type="predicted"/>
<dbReference type="InterPro" id="IPR052906">
    <property type="entry name" value="Type_IV_Methyl-Rstrct_Enzyme"/>
</dbReference>
<keyword evidence="2" id="KW-0540">Nuclease</keyword>
<dbReference type="Pfam" id="PF04471">
    <property type="entry name" value="Mrr_cat"/>
    <property type="match status" value="1"/>
</dbReference>
<dbReference type="GO" id="GO:0015666">
    <property type="term" value="F:restriction endodeoxyribonuclease activity"/>
    <property type="evidence" value="ECO:0007669"/>
    <property type="project" value="TreeGrafter"/>
</dbReference>
<dbReference type="SUPFAM" id="SSF52980">
    <property type="entry name" value="Restriction endonuclease-like"/>
    <property type="match status" value="1"/>
</dbReference>
<dbReference type="GO" id="GO:0009307">
    <property type="term" value="P:DNA restriction-modification system"/>
    <property type="evidence" value="ECO:0007669"/>
    <property type="project" value="InterPro"/>
</dbReference>
<evidence type="ECO:0000313" key="3">
    <source>
        <dbReference type="Proteomes" id="UP000509750"/>
    </source>
</evidence>
<dbReference type="PANTHER" id="PTHR30015">
    <property type="entry name" value="MRR RESTRICTION SYSTEM PROTEIN"/>
    <property type="match status" value="1"/>
</dbReference>
<protein>
    <submittedName>
        <fullName evidence="2">Restriction endonuclease</fullName>
    </submittedName>
</protein>
<dbReference type="OrthoDB" id="316519at2157"/>
<dbReference type="PANTHER" id="PTHR30015:SF7">
    <property type="entry name" value="TYPE IV METHYL-DIRECTED RESTRICTION ENZYME ECOKMRR"/>
    <property type="match status" value="1"/>
</dbReference>
<keyword evidence="2" id="KW-0255">Endonuclease</keyword>
<dbReference type="InterPro" id="IPR007560">
    <property type="entry name" value="Restrct_endonuc_IV_Mrr"/>
</dbReference>
<keyword evidence="3" id="KW-1185">Reference proteome</keyword>
<dbReference type="GO" id="GO:0003677">
    <property type="term" value="F:DNA binding"/>
    <property type="evidence" value="ECO:0007669"/>
    <property type="project" value="InterPro"/>
</dbReference>
<dbReference type="InterPro" id="IPR011856">
    <property type="entry name" value="tRNA_endonuc-like_dom_sf"/>
</dbReference>
<dbReference type="KEGG" id="halg:HUG10_14835"/>
<dbReference type="AlphaFoldDB" id="A0A7D5KH15"/>
<accession>A0A7D5KH15</accession>
<gene>
    <name evidence="2" type="ORF">HUG10_14835</name>
</gene>
<keyword evidence="2" id="KW-0378">Hydrolase</keyword>
<dbReference type="Gene3D" id="3.40.1350.10">
    <property type="match status" value="1"/>
</dbReference>